<dbReference type="Proteomes" id="UP000235965">
    <property type="component" value="Unassembled WGS sequence"/>
</dbReference>
<evidence type="ECO:0000313" key="10">
    <source>
        <dbReference type="EMBL" id="PNF40634.1"/>
    </source>
</evidence>
<feature type="transmembrane region" description="Helical" evidence="9">
    <location>
        <begin position="192"/>
        <end position="215"/>
    </location>
</feature>
<evidence type="ECO:0000256" key="7">
    <source>
        <dbReference type="ARBA" id="ARBA00022989"/>
    </source>
</evidence>
<feature type="transmembrane region" description="Helical" evidence="9">
    <location>
        <begin position="88"/>
        <end position="105"/>
    </location>
</feature>
<keyword evidence="8 9" id="KW-0472">Membrane</keyword>
<dbReference type="InParanoid" id="A0A2J7RIH2"/>
<comment type="caution">
    <text evidence="10">The sequence shown here is derived from an EMBL/GenBank/DDBJ whole genome shotgun (WGS) entry which is preliminary data.</text>
</comment>
<feature type="transmembrane region" description="Helical" evidence="9">
    <location>
        <begin position="323"/>
        <end position="341"/>
    </location>
</feature>
<feature type="transmembrane region" description="Helical" evidence="9">
    <location>
        <begin position="394"/>
        <end position="419"/>
    </location>
</feature>
<keyword evidence="11" id="KW-1185">Reference proteome</keyword>
<comment type="subcellular location">
    <subcellularLocation>
        <location evidence="1">Endoplasmic reticulum membrane</location>
        <topology evidence="1">Multi-pass membrane protein</topology>
    </subcellularLocation>
</comment>
<dbReference type="PANTHER" id="PTHR13121">
    <property type="entry name" value="GPI TRANSAMIDASE COMPONENT PIG-U"/>
    <property type="match status" value="1"/>
</dbReference>
<proteinExistence type="inferred from homology"/>
<evidence type="ECO:0000256" key="6">
    <source>
        <dbReference type="ARBA" id="ARBA00022824"/>
    </source>
</evidence>
<keyword evidence="5 9" id="KW-0812">Transmembrane</keyword>
<evidence type="ECO:0000256" key="3">
    <source>
        <dbReference type="ARBA" id="ARBA00010026"/>
    </source>
</evidence>
<organism evidence="10 11">
    <name type="scientific">Cryptotermes secundus</name>
    <dbReference type="NCBI Taxonomy" id="105785"/>
    <lineage>
        <taxon>Eukaryota</taxon>
        <taxon>Metazoa</taxon>
        <taxon>Ecdysozoa</taxon>
        <taxon>Arthropoda</taxon>
        <taxon>Hexapoda</taxon>
        <taxon>Insecta</taxon>
        <taxon>Pterygota</taxon>
        <taxon>Neoptera</taxon>
        <taxon>Polyneoptera</taxon>
        <taxon>Dictyoptera</taxon>
        <taxon>Blattodea</taxon>
        <taxon>Blattoidea</taxon>
        <taxon>Termitoidae</taxon>
        <taxon>Kalotermitidae</taxon>
        <taxon>Cryptotermitinae</taxon>
        <taxon>Cryptotermes</taxon>
    </lineage>
</organism>
<feature type="transmembrane region" description="Helical" evidence="9">
    <location>
        <begin position="235"/>
        <end position="252"/>
    </location>
</feature>
<feature type="transmembrane region" description="Helical" evidence="9">
    <location>
        <begin position="361"/>
        <end position="382"/>
    </location>
</feature>
<dbReference type="Pfam" id="PF06728">
    <property type="entry name" value="PIG-U"/>
    <property type="match status" value="1"/>
</dbReference>
<evidence type="ECO:0000256" key="2">
    <source>
        <dbReference type="ARBA" id="ARBA00004687"/>
    </source>
</evidence>
<dbReference type="FunCoup" id="A0A2J7RIH2">
    <property type="interactions" value="1651"/>
</dbReference>
<dbReference type="OrthoDB" id="549017at2759"/>
<dbReference type="InterPro" id="IPR009600">
    <property type="entry name" value="PIG-U"/>
</dbReference>
<gene>
    <name evidence="10" type="ORF">B7P43_G05906</name>
</gene>
<dbReference type="STRING" id="105785.A0A2J7RIH2"/>
<reference evidence="10 11" key="1">
    <citation type="submission" date="2017-12" db="EMBL/GenBank/DDBJ databases">
        <title>Hemimetabolous genomes reveal molecular basis of termite eusociality.</title>
        <authorList>
            <person name="Harrison M.C."/>
            <person name="Jongepier E."/>
            <person name="Robertson H.M."/>
            <person name="Arning N."/>
            <person name="Bitard-Feildel T."/>
            <person name="Chao H."/>
            <person name="Childers C.P."/>
            <person name="Dinh H."/>
            <person name="Doddapaneni H."/>
            <person name="Dugan S."/>
            <person name="Gowin J."/>
            <person name="Greiner C."/>
            <person name="Han Y."/>
            <person name="Hu H."/>
            <person name="Hughes D.S.T."/>
            <person name="Huylmans A.-K."/>
            <person name="Kemena C."/>
            <person name="Kremer L.P.M."/>
            <person name="Lee S.L."/>
            <person name="Lopez-Ezquerra A."/>
            <person name="Mallet L."/>
            <person name="Monroy-Kuhn J.M."/>
            <person name="Moser A."/>
            <person name="Murali S.C."/>
            <person name="Muzny D.M."/>
            <person name="Otani S."/>
            <person name="Piulachs M.-D."/>
            <person name="Poelchau M."/>
            <person name="Qu J."/>
            <person name="Schaub F."/>
            <person name="Wada-Katsumata A."/>
            <person name="Worley K.C."/>
            <person name="Xie Q."/>
            <person name="Ylla G."/>
            <person name="Poulsen M."/>
            <person name="Gibbs R.A."/>
            <person name="Schal C."/>
            <person name="Richards S."/>
            <person name="Belles X."/>
            <person name="Korb J."/>
            <person name="Bornberg-Bauer E."/>
        </authorList>
    </citation>
    <scope>NUCLEOTIDE SEQUENCE [LARGE SCALE GENOMIC DNA]</scope>
    <source>
        <tissue evidence="10">Whole body</tissue>
    </source>
</reference>
<evidence type="ECO:0000313" key="11">
    <source>
        <dbReference type="Proteomes" id="UP000235965"/>
    </source>
</evidence>
<feature type="transmembrane region" description="Helical" evidence="9">
    <location>
        <begin position="156"/>
        <end position="180"/>
    </location>
</feature>
<comment type="pathway">
    <text evidence="2">Glycolipid biosynthesis; glycosylphosphatidylinositol-anchor biosynthesis.</text>
</comment>
<evidence type="ECO:0000256" key="5">
    <source>
        <dbReference type="ARBA" id="ARBA00022692"/>
    </source>
</evidence>
<comment type="similarity">
    <text evidence="3">Belongs to the PIGU family.</text>
</comment>
<evidence type="ECO:0000256" key="9">
    <source>
        <dbReference type="SAM" id="Phobius"/>
    </source>
</evidence>
<accession>A0A2J7RIH2</accession>
<dbReference type="AlphaFoldDB" id="A0A2J7RIH2"/>
<dbReference type="PANTHER" id="PTHR13121:SF0">
    <property type="entry name" value="PHOSPHATIDYLINOSITOL GLYCAN ANCHOR BIOSYNTHESIS CLASS U PROTEIN"/>
    <property type="match status" value="1"/>
</dbReference>
<sequence>MKSQPMDNLVYLEYAVAGIIRYWLINSDYKQTIGDRVEISTSLNSWRKVTEGAYLYSEGINPYVGDNFHETPLGLIVFNKLISHIPQWIGIIFIVCDLVTAHVLYRTAQTFMSELFSRQMRKKEKYAKGTETLLLKQSDLVLPPVYVASAYLFNPYIIFSCVGQTTTVFANLCLAFTFLLMIKGQRIACCSVLALATLQSLYPATLLVPASIYLARAESSSSLEDKQSLRASSCILTVVTFISALLLLLYISSELTGGWEFLHATYGFILNVPDLRPNVGLFWYFFTEMFENFRLLFICVFQINATLLYLVPLTFRLHDEPMLLAASLTALMAVFKSYPSLGDVGFYLALLPMWKHLFNFMQQGFVVGCSFLITSAMGPIVWHLWIYSRSANANFYFGVTLAFATAQIFLVTDILLAYINREFSLYHGLHHKGSGKTTKLVLE</sequence>
<dbReference type="GO" id="GO:0042765">
    <property type="term" value="C:GPI-anchor transamidase complex"/>
    <property type="evidence" value="ECO:0007669"/>
    <property type="project" value="InterPro"/>
</dbReference>
<protein>
    <submittedName>
        <fullName evidence="10">Phosphatidylinositol glycan anchor biosynthesis class U protein</fullName>
    </submittedName>
</protein>
<keyword evidence="4" id="KW-0337">GPI-anchor biosynthesis</keyword>
<evidence type="ECO:0000256" key="8">
    <source>
        <dbReference type="ARBA" id="ARBA00023136"/>
    </source>
</evidence>
<name>A0A2J7RIH2_9NEOP</name>
<keyword evidence="6" id="KW-0256">Endoplasmic reticulum</keyword>
<dbReference type="GO" id="GO:0006506">
    <property type="term" value="P:GPI anchor biosynthetic process"/>
    <property type="evidence" value="ECO:0007669"/>
    <property type="project" value="UniProtKB-UniPathway"/>
</dbReference>
<evidence type="ECO:0000256" key="1">
    <source>
        <dbReference type="ARBA" id="ARBA00004477"/>
    </source>
</evidence>
<dbReference type="UniPathway" id="UPA00196"/>
<dbReference type="GO" id="GO:0016255">
    <property type="term" value="P:attachment of GPI anchor to protein"/>
    <property type="evidence" value="ECO:0007669"/>
    <property type="project" value="InterPro"/>
</dbReference>
<feature type="transmembrane region" description="Helical" evidence="9">
    <location>
        <begin position="292"/>
        <end position="311"/>
    </location>
</feature>
<keyword evidence="7 9" id="KW-1133">Transmembrane helix</keyword>
<evidence type="ECO:0000256" key="4">
    <source>
        <dbReference type="ARBA" id="ARBA00022502"/>
    </source>
</evidence>
<dbReference type="EMBL" id="NEVH01003500">
    <property type="protein sequence ID" value="PNF40634.1"/>
    <property type="molecule type" value="Genomic_DNA"/>
</dbReference>